<keyword evidence="2" id="KW-0808">Transferase</keyword>
<evidence type="ECO:0000256" key="2">
    <source>
        <dbReference type="ARBA" id="ARBA00022679"/>
    </source>
</evidence>
<dbReference type="SUPFAM" id="SSF51161">
    <property type="entry name" value="Trimeric LpxA-like enzymes"/>
    <property type="match status" value="1"/>
</dbReference>
<dbReference type="InterPro" id="IPR051159">
    <property type="entry name" value="Hexapeptide_acetyltransf"/>
</dbReference>
<dbReference type="EMBL" id="BSDX01000001">
    <property type="protein sequence ID" value="GLI54147.1"/>
    <property type="molecule type" value="Genomic_DNA"/>
</dbReference>
<dbReference type="Proteomes" id="UP001144297">
    <property type="component" value="Unassembled WGS sequence"/>
</dbReference>
<dbReference type="AlphaFoldDB" id="A0A9W6GI83"/>
<evidence type="ECO:0000313" key="4">
    <source>
        <dbReference type="Proteomes" id="UP001144297"/>
    </source>
</evidence>
<organism evidence="3 4">
    <name type="scientific">Thermodesulfovibrio yellowstonii</name>
    <dbReference type="NCBI Taxonomy" id="28262"/>
    <lineage>
        <taxon>Bacteria</taxon>
        <taxon>Pseudomonadati</taxon>
        <taxon>Nitrospirota</taxon>
        <taxon>Thermodesulfovibrionia</taxon>
        <taxon>Thermodesulfovibrionales</taxon>
        <taxon>Thermodesulfovibrionaceae</taxon>
        <taxon>Thermodesulfovibrio</taxon>
    </lineage>
</organism>
<sequence>MIKNIFKRYMQEIVKSGHEIIESMIRNVSGRLGLALRRRYYSKRFAKCGSNLQIDEGVIIRGVEYIFIGDNVWIDKHCILIAGKVDIPSERVKVRQNKSYKYKEGELHVGSNVHIAPQCIIQAHGGVSIGDYFTASAGSKIYSLSNDVQGCRYGTHSNYDVKFIISPISIGENVWIGLNTIVLGGHIGKNSFIAPNSVVLTDIEENSFASGNPAKKIKNRFRDYGRTL</sequence>
<reference evidence="3" key="1">
    <citation type="submission" date="2022-12" db="EMBL/GenBank/DDBJ databases">
        <title>Reference genome sequencing for broad-spectrum identification of bacterial and archaeal isolates by mass spectrometry.</title>
        <authorList>
            <person name="Sekiguchi Y."/>
            <person name="Tourlousse D.M."/>
        </authorList>
    </citation>
    <scope>NUCLEOTIDE SEQUENCE</scope>
    <source>
        <strain evidence="3">TSL-P1</strain>
    </source>
</reference>
<accession>A0A9W6GI83</accession>
<evidence type="ECO:0000313" key="3">
    <source>
        <dbReference type="EMBL" id="GLI54147.1"/>
    </source>
</evidence>
<dbReference type="InterPro" id="IPR011004">
    <property type="entry name" value="Trimer_LpxA-like_sf"/>
</dbReference>
<evidence type="ECO:0008006" key="5">
    <source>
        <dbReference type="Google" id="ProtNLM"/>
    </source>
</evidence>
<evidence type="ECO:0000256" key="1">
    <source>
        <dbReference type="ARBA" id="ARBA00007274"/>
    </source>
</evidence>
<comment type="caution">
    <text evidence="3">The sequence shown here is derived from an EMBL/GenBank/DDBJ whole genome shotgun (WGS) entry which is preliminary data.</text>
</comment>
<dbReference type="GO" id="GO:0005829">
    <property type="term" value="C:cytosol"/>
    <property type="evidence" value="ECO:0007669"/>
    <property type="project" value="TreeGrafter"/>
</dbReference>
<keyword evidence="4" id="KW-1185">Reference proteome</keyword>
<dbReference type="Gene3D" id="2.160.10.10">
    <property type="entry name" value="Hexapeptide repeat proteins"/>
    <property type="match status" value="2"/>
</dbReference>
<proteinExistence type="inferred from homology"/>
<comment type="similarity">
    <text evidence="1">Belongs to the transferase hexapeptide repeat family.</text>
</comment>
<dbReference type="CDD" id="cd04647">
    <property type="entry name" value="LbH_MAT_like"/>
    <property type="match status" value="1"/>
</dbReference>
<name>A0A9W6GI83_9BACT</name>
<dbReference type="GO" id="GO:0008374">
    <property type="term" value="F:O-acyltransferase activity"/>
    <property type="evidence" value="ECO:0007669"/>
    <property type="project" value="TreeGrafter"/>
</dbReference>
<dbReference type="PANTHER" id="PTHR23416">
    <property type="entry name" value="SIALIC ACID SYNTHASE-RELATED"/>
    <property type="match status" value="1"/>
</dbReference>
<protein>
    <recommendedName>
        <fullName evidence="5">Acyltransferase</fullName>
    </recommendedName>
</protein>
<dbReference type="PANTHER" id="PTHR23416:SF23">
    <property type="entry name" value="ACETYLTRANSFERASE C18B11.09C-RELATED"/>
    <property type="match status" value="1"/>
</dbReference>
<gene>
    <name evidence="3" type="ORF">TISLANDTSLP1_18400</name>
</gene>